<dbReference type="SUPFAM" id="SSF50630">
    <property type="entry name" value="Acid proteases"/>
    <property type="match status" value="1"/>
</dbReference>
<feature type="domain" description="Retropepsin-like aspartic endopeptidase" evidence="1">
    <location>
        <begin position="14"/>
        <end position="144"/>
    </location>
</feature>
<dbReference type="InterPro" id="IPR021109">
    <property type="entry name" value="Peptidase_aspartic_dom_sf"/>
</dbReference>
<proteinExistence type="predicted"/>
<dbReference type="InterPro" id="IPR008503">
    <property type="entry name" value="Asp_endopeptidase"/>
</dbReference>
<sequence length="155" mass="17200">MDALPSAPKRPLLVIGWIEHIDLPDLGLHDLRTKIDTGARTSALHATHIQPFEKDGAEWVRFVVAFDPTHSSQVIEAPIHGRRSIKNTSGIPEERIVIRTRFRVAGRTWTISVSLTDRSNMTFPMIVGRSALKNHNIAVHTRRANLARPAAAAPP</sequence>
<dbReference type="Proteomes" id="UP000201613">
    <property type="component" value="Unassembled WGS sequence"/>
</dbReference>
<organism evidence="2 3">
    <name type="scientific">Flavimaricola marinus</name>
    <dbReference type="NCBI Taxonomy" id="1819565"/>
    <lineage>
        <taxon>Bacteria</taxon>
        <taxon>Pseudomonadati</taxon>
        <taxon>Pseudomonadota</taxon>
        <taxon>Alphaproteobacteria</taxon>
        <taxon>Rhodobacterales</taxon>
        <taxon>Paracoccaceae</taxon>
        <taxon>Flavimaricola</taxon>
    </lineage>
</organism>
<protein>
    <recommendedName>
        <fullName evidence="1">Retropepsin-like aspartic endopeptidase domain-containing protein</fullName>
    </recommendedName>
</protein>
<keyword evidence="3" id="KW-1185">Reference proteome</keyword>
<reference evidence="3" key="1">
    <citation type="submission" date="2017-05" db="EMBL/GenBank/DDBJ databases">
        <authorList>
            <person name="Rodrigo-Torres L."/>
            <person name="Arahal R. D."/>
            <person name="Lucena T."/>
        </authorList>
    </citation>
    <scope>NUCLEOTIDE SEQUENCE [LARGE SCALE GENOMIC DNA]</scope>
    <source>
        <strain evidence="3">CECT 8899</strain>
    </source>
</reference>
<dbReference type="OrthoDB" id="9782977at2"/>
<dbReference type="RefSeq" id="WP_093991753.1">
    <property type="nucleotide sequence ID" value="NZ_FXZK01000002.1"/>
</dbReference>
<dbReference type="Pfam" id="PF05618">
    <property type="entry name" value="Zn_protease"/>
    <property type="match status" value="1"/>
</dbReference>
<name>A0A238LD08_9RHOB</name>
<evidence type="ECO:0000313" key="3">
    <source>
        <dbReference type="Proteomes" id="UP000201613"/>
    </source>
</evidence>
<accession>A0A238LD08</accession>
<dbReference type="AlphaFoldDB" id="A0A238LD08"/>
<gene>
    <name evidence="2" type="ORF">LOM8899_01705</name>
</gene>
<dbReference type="Gene3D" id="2.40.70.10">
    <property type="entry name" value="Acid Proteases"/>
    <property type="match status" value="1"/>
</dbReference>
<evidence type="ECO:0000259" key="1">
    <source>
        <dbReference type="Pfam" id="PF05618"/>
    </source>
</evidence>
<dbReference type="PANTHER" id="PTHR38037:SF2">
    <property type="entry name" value="ATP-DEPENDENT ZINC PROTEASE DOMAIN-CONTAINING PROTEIN-RELATED"/>
    <property type="match status" value="1"/>
</dbReference>
<evidence type="ECO:0000313" key="2">
    <source>
        <dbReference type="EMBL" id="SMY07569.1"/>
    </source>
</evidence>
<dbReference type="EMBL" id="FXZK01000002">
    <property type="protein sequence ID" value="SMY07569.1"/>
    <property type="molecule type" value="Genomic_DNA"/>
</dbReference>
<dbReference type="PANTHER" id="PTHR38037">
    <property type="entry name" value="ZN_PROTEASE DOMAIN-CONTAINING PROTEIN"/>
    <property type="match status" value="1"/>
</dbReference>